<evidence type="ECO:0000256" key="3">
    <source>
        <dbReference type="ARBA" id="ARBA00022840"/>
    </source>
</evidence>
<organism evidence="5 6">
    <name type="scientific">Nocardioides ginsengisoli</name>
    <dbReference type="NCBI Taxonomy" id="363868"/>
    <lineage>
        <taxon>Bacteria</taxon>
        <taxon>Bacillati</taxon>
        <taxon>Actinomycetota</taxon>
        <taxon>Actinomycetes</taxon>
        <taxon>Propionibacteriales</taxon>
        <taxon>Nocardioidaceae</taxon>
        <taxon>Nocardioides</taxon>
    </lineage>
</organism>
<dbReference type="PANTHER" id="PTHR24220:SF685">
    <property type="entry name" value="ABC TRANSPORTER RELATED"/>
    <property type="match status" value="1"/>
</dbReference>
<dbReference type="Proteomes" id="UP001597229">
    <property type="component" value="Unassembled WGS sequence"/>
</dbReference>
<dbReference type="GO" id="GO:0005524">
    <property type="term" value="F:ATP binding"/>
    <property type="evidence" value="ECO:0007669"/>
    <property type="project" value="UniProtKB-KW"/>
</dbReference>
<keyword evidence="2" id="KW-0547">Nucleotide-binding</keyword>
<keyword evidence="6" id="KW-1185">Reference proteome</keyword>
<dbReference type="EMBL" id="JBHTLX010000024">
    <property type="protein sequence ID" value="MFD1250466.1"/>
    <property type="molecule type" value="Genomic_DNA"/>
</dbReference>
<protein>
    <submittedName>
        <fullName evidence="5">ABC transporter ATP-binding protein</fullName>
    </submittedName>
</protein>
<proteinExistence type="predicted"/>
<keyword evidence="1" id="KW-0813">Transport</keyword>
<reference evidence="6" key="1">
    <citation type="journal article" date="2019" name="Int. J. Syst. Evol. Microbiol.">
        <title>The Global Catalogue of Microorganisms (GCM) 10K type strain sequencing project: providing services to taxonomists for standard genome sequencing and annotation.</title>
        <authorList>
            <consortium name="The Broad Institute Genomics Platform"/>
            <consortium name="The Broad Institute Genome Sequencing Center for Infectious Disease"/>
            <person name="Wu L."/>
            <person name="Ma J."/>
        </authorList>
    </citation>
    <scope>NUCLEOTIDE SEQUENCE [LARGE SCALE GENOMIC DNA]</scope>
    <source>
        <strain evidence="6">CCUG 52478</strain>
    </source>
</reference>
<sequence length="229" mass="24258">MSIRLENVTVAVPDGADRRVLLDGIDLEVAPGETVAVTGASGSGKSTLVAVAGLLRAPDAGRVVIGGVDASALKDRGRVRLRRDRVGIVYQSPNLLPALTAREQVEIVAHIRGDLGRAARERAVELLTRVGLEDRLDARPAELSGGERQRVGIARALMNEPSVVLADEPTASLDPERGQAIIDLLVGEARRAGAATVVVTHDPEQAARADRRLHLRGGVFHADHAQSRT</sequence>
<dbReference type="InterPro" id="IPR017911">
    <property type="entry name" value="MacB-like_ATP-bd"/>
</dbReference>
<dbReference type="RefSeq" id="WP_367919064.1">
    <property type="nucleotide sequence ID" value="NZ_BAABAC010000018.1"/>
</dbReference>
<dbReference type="PANTHER" id="PTHR24220">
    <property type="entry name" value="IMPORT ATP-BINDING PROTEIN"/>
    <property type="match status" value="1"/>
</dbReference>
<name>A0ABW3W5W4_9ACTN</name>
<accession>A0ABW3W5W4</accession>
<keyword evidence="3 5" id="KW-0067">ATP-binding</keyword>
<gene>
    <name evidence="5" type="ORF">ACFQ3F_21925</name>
</gene>
<dbReference type="InterPro" id="IPR027417">
    <property type="entry name" value="P-loop_NTPase"/>
</dbReference>
<dbReference type="CDD" id="cd03255">
    <property type="entry name" value="ABC_MJ0796_LolCDE_FtsE"/>
    <property type="match status" value="1"/>
</dbReference>
<evidence type="ECO:0000256" key="1">
    <source>
        <dbReference type="ARBA" id="ARBA00022448"/>
    </source>
</evidence>
<dbReference type="PROSITE" id="PS50893">
    <property type="entry name" value="ABC_TRANSPORTER_2"/>
    <property type="match status" value="1"/>
</dbReference>
<dbReference type="InterPro" id="IPR015854">
    <property type="entry name" value="ABC_transpr_LolD-like"/>
</dbReference>
<dbReference type="InterPro" id="IPR017871">
    <property type="entry name" value="ABC_transporter-like_CS"/>
</dbReference>
<dbReference type="InterPro" id="IPR003439">
    <property type="entry name" value="ABC_transporter-like_ATP-bd"/>
</dbReference>
<dbReference type="SMART" id="SM00382">
    <property type="entry name" value="AAA"/>
    <property type="match status" value="1"/>
</dbReference>
<dbReference type="InterPro" id="IPR003593">
    <property type="entry name" value="AAA+_ATPase"/>
</dbReference>
<comment type="caution">
    <text evidence="5">The sequence shown here is derived from an EMBL/GenBank/DDBJ whole genome shotgun (WGS) entry which is preliminary data.</text>
</comment>
<dbReference type="Pfam" id="PF00005">
    <property type="entry name" value="ABC_tran"/>
    <property type="match status" value="1"/>
</dbReference>
<dbReference type="PROSITE" id="PS00211">
    <property type="entry name" value="ABC_TRANSPORTER_1"/>
    <property type="match status" value="1"/>
</dbReference>
<dbReference type="SUPFAM" id="SSF52540">
    <property type="entry name" value="P-loop containing nucleoside triphosphate hydrolases"/>
    <property type="match status" value="1"/>
</dbReference>
<dbReference type="Gene3D" id="3.40.50.300">
    <property type="entry name" value="P-loop containing nucleotide triphosphate hydrolases"/>
    <property type="match status" value="1"/>
</dbReference>
<evidence type="ECO:0000313" key="5">
    <source>
        <dbReference type="EMBL" id="MFD1250466.1"/>
    </source>
</evidence>
<evidence type="ECO:0000313" key="6">
    <source>
        <dbReference type="Proteomes" id="UP001597229"/>
    </source>
</evidence>
<feature type="domain" description="ABC transporter" evidence="4">
    <location>
        <begin position="3"/>
        <end position="229"/>
    </location>
</feature>
<evidence type="ECO:0000256" key="2">
    <source>
        <dbReference type="ARBA" id="ARBA00022741"/>
    </source>
</evidence>
<evidence type="ECO:0000259" key="4">
    <source>
        <dbReference type="PROSITE" id="PS50893"/>
    </source>
</evidence>